<evidence type="ECO:0000256" key="2">
    <source>
        <dbReference type="ARBA" id="ARBA00022603"/>
    </source>
</evidence>
<dbReference type="CDD" id="cd02440">
    <property type="entry name" value="AdoMet_MTases"/>
    <property type="match status" value="1"/>
</dbReference>
<dbReference type="EMBL" id="MIJE01000004">
    <property type="protein sequence ID" value="OEF97778.1"/>
    <property type="molecule type" value="Genomic_DNA"/>
</dbReference>
<dbReference type="Gene3D" id="3.40.50.150">
    <property type="entry name" value="Vaccinia Virus protein VP39"/>
    <property type="match status" value="1"/>
</dbReference>
<evidence type="ECO:0000256" key="3">
    <source>
        <dbReference type="ARBA" id="ARBA00022679"/>
    </source>
</evidence>
<name>A0A1E5G3Y6_9FIRM</name>
<dbReference type="GO" id="GO:0032259">
    <property type="term" value="P:methylation"/>
    <property type="evidence" value="ECO:0007669"/>
    <property type="project" value="UniProtKB-KW"/>
</dbReference>
<dbReference type="PANTHER" id="PTHR33841">
    <property type="entry name" value="DNA METHYLTRANSFERASE YEEA-RELATED"/>
    <property type="match status" value="1"/>
</dbReference>
<keyword evidence="2 7" id="KW-0489">Methyltransferase</keyword>
<dbReference type="REBASE" id="172180">
    <property type="entry name" value="DalAHT28ORF13900P"/>
</dbReference>
<evidence type="ECO:0000256" key="5">
    <source>
        <dbReference type="ARBA" id="ARBA00047942"/>
    </source>
</evidence>
<dbReference type="Pfam" id="PF07669">
    <property type="entry name" value="Eco57I"/>
    <property type="match status" value="1"/>
</dbReference>
<dbReference type="InterPro" id="IPR029063">
    <property type="entry name" value="SAM-dependent_MTases_sf"/>
</dbReference>
<reference evidence="7 8" key="1">
    <citation type="submission" date="2016-09" db="EMBL/GenBank/DDBJ databases">
        <title>Draft genome sequence for the type strain of Desulfuribacillus alkaliarsenatis AHT28, an obligately anaerobic, sulfidogenic bacterium isolated from Russian soda lake sediments.</title>
        <authorList>
            <person name="Abin C.A."/>
            <person name="Hollibaugh J.T."/>
        </authorList>
    </citation>
    <scope>NUCLEOTIDE SEQUENCE [LARGE SCALE GENOMIC DNA]</scope>
    <source>
        <strain evidence="7 8">AHT28</strain>
    </source>
</reference>
<dbReference type="GO" id="GO:0003676">
    <property type="term" value="F:nucleic acid binding"/>
    <property type="evidence" value="ECO:0007669"/>
    <property type="project" value="InterPro"/>
</dbReference>
<organism evidence="7 8">
    <name type="scientific">Desulfuribacillus alkaliarsenatis</name>
    <dbReference type="NCBI Taxonomy" id="766136"/>
    <lineage>
        <taxon>Bacteria</taxon>
        <taxon>Bacillati</taxon>
        <taxon>Bacillota</taxon>
        <taxon>Desulfuribacillia</taxon>
        <taxon>Desulfuribacillales</taxon>
        <taxon>Desulfuribacillaceae</taxon>
        <taxon>Desulfuribacillus</taxon>
    </lineage>
</organism>
<dbReference type="GO" id="GO:0006304">
    <property type="term" value="P:DNA modification"/>
    <property type="evidence" value="ECO:0007669"/>
    <property type="project" value="InterPro"/>
</dbReference>
<evidence type="ECO:0000259" key="6">
    <source>
        <dbReference type="Pfam" id="PF07669"/>
    </source>
</evidence>
<feature type="domain" description="Type II methyltransferase M.TaqI-like" evidence="6">
    <location>
        <begin position="372"/>
        <end position="526"/>
    </location>
</feature>
<dbReference type="InterPro" id="IPR002052">
    <property type="entry name" value="DNA_methylase_N6_adenine_CS"/>
</dbReference>
<dbReference type="AlphaFoldDB" id="A0A1E5G3Y6"/>
<comment type="caution">
    <text evidence="7">The sequence shown here is derived from an EMBL/GenBank/DDBJ whole genome shotgun (WGS) entry which is preliminary data.</text>
</comment>
<dbReference type="EC" id="2.1.1.72" evidence="1"/>
<keyword evidence="3" id="KW-0808">Transferase</keyword>
<evidence type="ECO:0000256" key="4">
    <source>
        <dbReference type="ARBA" id="ARBA00022691"/>
    </source>
</evidence>
<protein>
    <recommendedName>
        <fullName evidence="1">site-specific DNA-methyltransferase (adenine-specific)</fullName>
        <ecNumber evidence="1">2.1.1.72</ecNumber>
    </recommendedName>
</protein>
<evidence type="ECO:0000256" key="1">
    <source>
        <dbReference type="ARBA" id="ARBA00011900"/>
    </source>
</evidence>
<dbReference type="PANTHER" id="PTHR33841:SF1">
    <property type="entry name" value="DNA METHYLTRANSFERASE A"/>
    <property type="match status" value="1"/>
</dbReference>
<evidence type="ECO:0000313" key="7">
    <source>
        <dbReference type="EMBL" id="OEF97778.1"/>
    </source>
</evidence>
<dbReference type="InterPro" id="IPR050953">
    <property type="entry name" value="N4_N6_ade-DNA_methylase"/>
</dbReference>
<evidence type="ECO:0000313" key="8">
    <source>
        <dbReference type="Proteomes" id="UP000094296"/>
    </source>
</evidence>
<dbReference type="GO" id="GO:0009007">
    <property type="term" value="F:site-specific DNA-methyltransferase (adenine-specific) activity"/>
    <property type="evidence" value="ECO:0007669"/>
    <property type="project" value="UniProtKB-EC"/>
</dbReference>
<dbReference type="Proteomes" id="UP000094296">
    <property type="component" value="Unassembled WGS sequence"/>
</dbReference>
<dbReference type="STRING" id="766136.BHF68_13900"/>
<dbReference type="PROSITE" id="PS00092">
    <property type="entry name" value="N6_MTASE"/>
    <property type="match status" value="1"/>
</dbReference>
<proteinExistence type="predicted"/>
<keyword evidence="4" id="KW-0949">S-adenosyl-L-methionine</keyword>
<sequence>MIKHQLPIETVISRLGYDDSDNLHRYKDFYRLNLSTHLIKILTEIKPYAAYFIDNKPFIIFFDTAYREISFKKISKKVWNSQIPIAFFCDENSVQVYNGTSLNLSSYVINKVAELEIDECSEYSDFSYWEITKSDFWTKYLTEYSKTKLNEHLLSNISFLTNKLKNDYNIKFATKLVLRLIFIRYLIDRGVDLAYGNFSNDIVSSQKELLTIIQEKEMLYSLFSHLKSKFNGNLFDLDNELNSPELTEEVFQLLSEFLSGTVTMNDNQLSFFALYDFNIIPVELISSIYEILLGEEVQAKDNAFYTPNYLVEYILDKTVLAFLRKNYKYKVLDPACGSGLFLVDSYRRIIEENLGRNVYCEDDTFLKKLLTENIYGIDINEEAIDVTIFSLYLTVLDYKDPKTLSQFSLPNLKGVNLIVSDFFDENKLLKMSEIKFDFILGNPPWGNVKNGLHIEYCKKRGYEDKQQNNEISRSFVFRARDFCDENTVCCLILHSKLLYNQKLPARNFRRFLLEETKIKNIIEMSSVRKLVFENTKAPAAIVAFKYNNDNNLKNKIEYTSLKPNIFFKLFNVIVIEKHDVKYIAQSLLREYDWAWKTVVYGFVGDFNTILNLKKRFNTIEDSIREQNPSMYVGAGVEYQDGDKLDARHLFGRKLLDSKKGVDHFFVNSKKTSIFSKTHIHRPREKDLFNPPYVLIPKGVSCDNFKLRAAYSDESFVSKTTMYIIKGIKEQKSFMLNLVGLINSSLYSYLNIMLGTSIGIEREQRFMKEVLSFPYYYSYEISNKVEHIQKIRFENQFLSTTDLNQEIEELDALILSVFGLKDNKFIDYAINVQIPELTKSKEVNVYKKVSSGEMITYSKCFEEQFSKIYNRLGKYISINLYPNILNKFSVFELSILDSKPEQKLQILNTYDANKEILTRFCVFKHNDVFHQLRDVIHFDENSFFIIKPNYSKNWHPAIAELDLADAIDKIMSDSGGEESWEAL</sequence>
<dbReference type="PRINTS" id="PR00507">
    <property type="entry name" value="N12N6MTFRASE"/>
</dbReference>
<dbReference type="RefSeq" id="WP_069642557.1">
    <property type="nucleotide sequence ID" value="NZ_MIJE01000004.1"/>
</dbReference>
<keyword evidence="8" id="KW-1185">Reference proteome</keyword>
<dbReference type="OrthoDB" id="32195at2"/>
<dbReference type="SUPFAM" id="SSF53335">
    <property type="entry name" value="S-adenosyl-L-methionine-dependent methyltransferases"/>
    <property type="match status" value="1"/>
</dbReference>
<comment type="catalytic activity">
    <reaction evidence="5">
        <text>a 2'-deoxyadenosine in DNA + S-adenosyl-L-methionine = an N(6)-methyl-2'-deoxyadenosine in DNA + S-adenosyl-L-homocysteine + H(+)</text>
        <dbReference type="Rhea" id="RHEA:15197"/>
        <dbReference type="Rhea" id="RHEA-COMP:12418"/>
        <dbReference type="Rhea" id="RHEA-COMP:12419"/>
        <dbReference type="ChEBI" id="CHEBI:15378"/>
        <dbReference type="ChEBI" id="CHEBI:57856"/>
        <dbReference type="ChEBI" id="CHEBI:59789"/>
        <dbReference type="ChEBI" id="CHEBI:90615"/>
        <dbReference type="ChEBI" id="CHEBI:90616"/>
        <dbReference type="EC" id="2.1.1.72"/>
    </reaction>
</comment>
<gene>
    <name evidence="7" type="ORF">BHF68_13900</name>
</gene>
<dbReference type="InterPro" id="IPR011639">
    <property type="entry name" value="MethylTrfase_TaqI-like_dom"/>
</dbReference>
<accession>A0A1E5G3Y6</accession>